<keyword evidence="1" id="KW-0732">Signal</keyword>
<gene>
    <name evidence="2" type="ORF">E1B28_009962</name>
</gene>
<sequence>MARFAFIAVLVSVFAIAVFAALVARGAFVTPEAKANAVCVDHFQEQDLPTVDDAGLEALETVREVVEDAETELFNSAIQVPKVLKPMP</sequence>
<proteinExistence type="predicted"/>
<dbReference type="GeneID" id="66079038"/>
<dbReference type="EMBL" id="CM032186">
    <property type="protein sequence ID" value="KAG7090881.1"/>
    <property type="molecule type" value="Genomic_DNA"/>
</dbReference>
<feature type="signal peptide" evidence="1">
    <location>
        <begin position="1"/>
        <end position="20"/>
    </location>
</feature>
<organism evidence="2 3">
    <name type="scientific">Marasmius oreades</name>
    <name type="common">fairy-ring Marasmius</name>
    <dbReference type="NCBI Taxonomy" id="181124"/>
    <lineage>
        <taxon>Eukaryota</taxon>
        <taxon>Fungi</taxon>
        <taxon>Dikarya</taxon>
        <taxon>Basidiomycota</taxon>
        <taxon>Agaricomycotina</taxon>
        <taxon>Agaricomycetes</taxon>
        <taxon>Agaricomycetidae</taxon>
        <taxon>Agaricales</taxon>
        <taxon>Marasmiineae</taxon>
        <taxon>Marasmiaceae</taxon>
        <taxon>Marasmius</taxon>
    </lineage>
</organism>
<comment type="caution">
    <text evidence="2">The sequence shown here is derived from an EMBL/GenBank/DDBJ whole genome shotgun (WGS) entry which is preliminary data.</text>
</comment>
<feature type="chain" id="PRO_5040134906" evidence="1">
    <location>
        <begin position="21"/>
        <end position="88"/>
    </location>
</feature>
<evidence type="ECO:0000313" key="2">
    <source>
        <dbReference type="EMBL" id="KAG7090881.1"/>
    </source>
</evidence>
<protein>
    <submittedName>
        <fullName evidence="2">Uncharacterized protein</fullName>
    </submittedName>
</protein>
<keyword evidence="3" id="KW-1185">Reference proteome</keyword>
<name>A0A9P7RW44_9AGAR</name>
<evidence type="ECO:0000256" key="1">
    <source>
        <dbReference type="SAM" id="SignalP"/>
    </source>
</evidence>
<reference evidence="2" key="1">
    <citation type="journal article" date="2021" name="Genome Biol. Evol.">
        <title>The assembled and annotated genome of the fairy-ring fungus Marasmius oreades.</title>
        <authorList>
            <person name="Hiltunen M."/>
            <person name="Ament-Velasquez S.L."/>
            <person name="Johannesson H."/>
        </authorList>
    </citation>
    <scope>NUCLEOTIDE SEQUENCE</scope>
    <source>
        <strain evidence="2">03SP1</strain>
    </source>
</reference>
<evidence type="ECO:0000313" key="3">
    <source>
        <dbReference type="Proteomes" id="UP001049176"/>
    </source>
</evidence>
<dbReference type="OrthoDB" id="2151417at2759"/>
<dbReference type="AlphaFoldDB" id="A0A9P7RW44"/>
<dbReference type="Proteomes" id="UP001049176">
    <property type="component" value="Chromosome 6"/>
</dbReference>
<dbReference type="KEGG" id="more:E1B28_009962"/>
<dbReference type="RefSeq" id="XP_043007351.1">
    <property type="nucleotide sequence ID" value="XM_043154893.1"/>
</dbReference>
<accession>A0A9P7RW44</accession>